<dbReference type="PANTHER" id="PTHR31212">
    <property type="entry name" value="ALPHA-KETOGLUTARATE-DEPENDENT DIOXYGENASE ALKB HOMOLOG 3"/>
    <property type="match status" value="1"/>
</dbReference>
<organism evidence="3 4">
    <name type="scientific">Dioszegia hungarica</name>
    <dbReference type="NCBI Taxonomy" id="4972"/>
    <lineage>
        <taxon>Eukaryota</taxon>
        <taxon>Fungi</taxon>
        <taxon>Dikarya</taxon>
        <taxon>Basidiomycota</taxon>
        <taxon>Agaricomycotina</taxon>
        <taxon>Tremellomycetes</taxon>
        <taxon>Tremellales</taxon>
        <taxon>Bulleribasidiaceae</taxon>
        <taxon>Dioszegia</taxon>
    </lineage>
</organism>
<dbReference type="InterPro" id="IPR027450">
    <property type="entry name" value="AlkB-like"/>
</dbReference>
<comment type="caution">
    <text evidence="3">The sequence shown here is derived from an EMBL/GenBank/DDBJ whole genome shotgun (WGS) entry which is preliminary data.</text>
</comment>
<dbReference type="PROSITE" id="PS51471">
    <property type="entry name" value="FE2OG_OXY"/>
    <property type="match status" value="1"/>
</dbReference>
<feature type="domain" description="Fe2OG dioxygenase" evidence="2">
    <location>
        <begin position="148"/>
        <end position="261"/>
    </location>
</feature>
<dbReference type="RefSeq" id="XP_052949373.1">
    <property type="nucleotide sequence ID" value="XM_053089078.1"/>
</dbReference>
<protein>
    <recommendedName>
        <fullName evidence="2">Fe2OG dioxygenase domain-containing protein</fullName>
    </recommendedName>
</protein>
<proteinExistence type="predicted"/>
<dbReference type="InterPro" id="IPR005123">
    <property type="entry name" value="Oxoglu/Fe-dep_dioxygenase_dom"/>
</dbReference>
<feature type="region of interest" description="Disordered" evidence="1">
    <location>
        <begin position="194"/>
        <end position="217"/>
    </location>
</feature>
<evidence type="ECO:0000313" key="3">
    <source>
        <dbReference type="EMBL" id="KAI9639596.1"/>
    </source>
</evidence>
<dbReference type="Pfam" id="PF13532">
    <property type="entry name" value="2OG-FeII_Oxy_2"/>
    <property type="match status" value="1"/>
</dbReference>
<name>A0AA38HH78_9TREE</name>
<accession>A0AA38HH78</accession>
<dbReference type="InterPro" id="IPR037151">
    <property type="entry name" value="AlkB-like_sf"/>
</dbReference>
<evidence type="ECO:0000313" key="4">
    <source>
        <dbReference type="Proteomes" id="UP001164286"/>
    </source>
</evidence>
<keyword evidence="4" id="KW-1185">Reference proteome</keyword>
<evidence type="ECO:0000256" key="1">
    <source>
        <dbReference type="SAM" id="MobiDB-lite"/>
    </source>
</evidence>
<sequence>MTKRAGSEASLTPPPAVISPSAKRRKPSAKTVADSVLSDEFQQVTLQPWVDAYRIKGLGYGGDVYYQPDFLPVDTAKRWYNEISQLDTYQPELKMYGRTFAQSRHVAAYSTSPGMTLKYSGTEINMHHPFPPALAEMQERLEAALGVKFNHCMLNRYDDGSVYIGKHSDNLNNLVIASISLGAERTFILSPRMPAKSSKGAKGLSEEQEEELKGRGNHKCKLANGSLVVMQGRTQEFWKHEIPKEASVKDGRISLTFRQLV</sequence>
<dbReference type="GO" id="GO:0006307">
    <property type="term" value="P:DNA alkylation repair"/>
    <property type="evidence" value="ECO:0007669"/>
    <property type="project" value="InterPro"/>
</dbReference>
<dbReference type="EMBL" id="JAKWFO010000001">
    <property type="protein sequence ID" value="KAI9639596.1"/>
    <property type="molecule type" value="Genomic_DNA"/>
</dbReference>
<dbReference type="PANTHER" id="PTHR31212:SF4">
    <property type="entry name" value="ALPHA-KETOGLUTARATE-DEPENDENT DIOXYGENASE ALKB HOMOLOG 3"/>
    <property type="match status" value="1"/>
</dbReference>
<dbReference type="GeneID" id="77728283"/>
<evidence type="ECO:0000259" key="2">
    <source>
        <dbReference type="PROSITE" id="PS51471"/>
    </source>
</evidence>
<dbReference type="AlphaFoldDB" id="A0AA38HH78"/>
<reference evidence="3" key="1">
    <citation type="journal article" date="2022" name="G3 (Bethesda)">
        <title>High quality genome of the basidiomycete yeast Dioszegia hungarica PDD-24b-2 isolated from cloud water.</title>
        <authorList>
            <person name="Jarrige D."/>
            <person name="Haridas S."/>
            <person name="Bleykasten-Grosshans C."/>
            <person name="Joly M."/>
            <person name="Nadalig T."/>
            <person name="Sancelme M."/>
            <person name="Vuilleumier S."/>
            <person name="Grigoriev I.V."/>
            <person name="Amato P."/>
            <person name="Bringel F."/>
        </authorList>
    </citation>
    <scope>NUCLEOTIDE SEQUENCE</scope>
    <source>
        <strain evidence="3">PDD-24b-2</strain>
    </source>
</reference>
<dbReference type="Proteomes" id="UP001164286">
    <property type="component" value="Unassembled WGS sequence"/>
</dbReference>
<dbReference type="InterPro" id="IPR032854">
    <property type="entry name" value="ALKBH3"/>
</dbReference>
<dbReference type="SUPFAM" id="SSF51197">
    <property type="entry name" value="Clavaminate synthase-like"/>
    <property type="match status" value="1"/>
</dbReference>
<dbReference type="Gene3D" id="2.60.120.590">
    <property type="entry name" value="Alpha-ketoglutarate-dependent dioxygenase AlkB-like"/>
    <property type="match status" value="1"/>
</dbReference>
<gene>
    <name evidence="3" type="ORF">MKK02DRAFT_35093</name>
</gene>
<dbReference type="GO" id="GO:0051213">
    <property type="term" value="F:dioxygenase activity"/>
    <property type="evidence" value="ECO:0007669"/>
    <property type="project" value="InterPro"/>
</dbReference>
<feature type="region of interest" description="Disordered" evidence="1">
    <location>
        <begin position="1"/>
        <end position="26"/>
    </location>
</feature>